<keyword evidence="1" id="KW-0175">Coiled coil</keyword>
<organism evidence="3 4">
    <name type="scientific">Rhipicephalus sanguineus</name>
    <name type="common">Brown dog tick</name>
    <name type="synonym">Ixodes sanguineus</name>
    <dbReference type="NCBI Taxonomy" id="34632"/>
    <lineage>
        <taxon>Eukaryota</taxon>
        <taxon>Metazoa</taxon>
        <taxon>Ecdysozoa</taxon>
        <taxon>Arthropoda</taxon>
        <taxon>Chelicerata</taxon>
        <taxon>Arachnida</taxon>
        <taxon>Acari</taxon>
        <taxon>Parasitiformes</taxon>
        <taxon>Ixodida</taxon>
        <taxon>Ixodoidea</taxon>
        <taxon>Ixodidae</taxon>
        <taxon>Rhipicephalinae</taxon>
        <taxon>Rhipicephalus</taxon>
        <taxon>Rhipicephalus</taxon>
    </lineage>
</organism>
<dbReference type="InterPro" id="IPR036514">
    <property type="entry name" value="SGNH_hydro_sf"/>
</dbReference>
<feature type="region of interest" description="Disordered" evidence="2">
    <location>
        <begin position="155"/>
        <end position="175"/>
    </location>
</feature>
<dbReference type="VEuPathDB" id="VectorBase:RSAN_053294"/>
<dbReference type="EMBL" id="JABSTV010001254">
    <property type="protein sequence ID" value="KAH7939417.1"/>
    <property type="molecule type" value="Genomic_DNA"/>
</dbReference>
<reference evidence="3" key="1">
    <citation type="journal article" date="2020" name="Cell">
        <title>Large-Scale Comparative Analyses of Tick Genomes Elucidate Their Genetic Diversity and Vector Capacities.</title>
        <authorList>
            <consortium name="Tick Genome and Microbiome Consortium (TIGMIC)"/>
            <person name="Jia N."/>
            <person name="Wang J."/>
            <person name="Shi W."/>
            <person name="Du L."/>
            <person name="Sun Y."/>
            <person name="Zhan W."/>
            <person name="Jiang J.F."/>
            <person name="Wang Q."/>
            <person name="Zhang B."/>
            <person name="Ji P."/>
            <person name="Bell-Sakyi L."/>
            <person name="Cui X.M."/>
            <person name="Yuan T.T."/>
            <person name="Jiang B.G."/>
            <person name="Yang W.F."/>
            <person name="Lam T.T."/>
            <person name="Chang Q.C."/>
            <person name="Ding S.J."/>
            <person name="Wang X.J."/>
            <person name="Zhu J.G."/>
            <person name="Ruan X.D."/>
            <person name="Zhao L."/>
            <person name="Wei J.T."/>
            <person name="Ye R.Z."/>
            <person name="Que T.C."/>
            <person name="Du C.H."/>
            <person name="Zhou Y.H."/>
            <person name="Cheng J.X."/>
            <person name="Dai P.F."/>
            <person name="Guo W.B."/>
            <person name="Han X.H."/>
            <person name="Huang E.J."/>
            <person name="Li L.F."/>
            <person name="Wei W."/>
            <person name="Gao Y.C."/>
            <person name="Liu J.Z."/>
            <person name="Shao H.Z."/>
            <person name="Wang X."/>
            <person name="Wang C.C."/>
            <person name="Yang T.C."/>
            <person name="Huo Q.B."/>
            <person name="Li W."/>
            <person name="Chen H.Y."/>
            <person name="Chen S.E."/>
            <person name="Zhou L.G."/>
            <person name="Ni X.B."/>
            <person name="Tian J.H."/>
            <person name="Sheng Y."/>
            <person name="Liu T."/>
            <person name="Pan Y.S."/>
            <person name="Xia L.Y."/>
            <person name="Li J."/>
            <person name="Zhao F."/>
            <person name="Cao W.C."/>
        </authorList>
    </citation>
    <scope>NUCLEOTIDE SEQUENCE</scope>
    <source>
        <strain evidence="3">Rsan-2018</strain>
    </source>
</reference>
<dbReference type="AlphaFoldDB" id="A0A9D4PFU6"/>
<dbReference type="Proteomes" id="UP000821837">
    <property type="component" value="Chromosome 8"/>
</dbReference>
<protein>
    <recommendedName>
        <fullName evidence="5">SGNH hydrolase-type esterase domain-containing protein</fullName>
    </recommendedName>
</protein>
<evidence type="ECO:0000313" key="3">
    <source>
        <dbReference type="EMBL" id="KAH7939417.1"/>
    </source>
</evidence>
<feature type="compositionally biased region" description="Low complexity" evidence="2">
    <location>
        <begin position="220"/>
        <end position="232"/>
    </location>
</feature>
<evidence type="ECO:0008006" key="5">
    <source>
        <dbReference type="Google" id="ProtNLM"/>
    </source>
</evidence>
<gene>
    <name evidence="3" type="ORF">HPB52_012235</name>
</gene>
<name>A0A9D4PFU6_RHISA</name>
<feature type="region of interest" description="Disordered" evidence="2">
    <location>
        <begin position="189"/>
        <end position="236"/>
    </location>
</feature>
<feature type="compositionally biased region" description="Basic and acidic residues" evidence="2">
    <location>
        <begin position="156"/>
        <end position="175"/>
    </location>
</feature>
<proteinExistence type="predicted"/>
<feature type="coiled-coil region" evidence="1">
    <location>
        <begin position="73"/>
        <end position="149"/>
    </location>
</feature>
<evidence type="ECO:0000256" key="1">
    <source>
        <dbReference type="SAM" id="Coils"/>
    </source>
</evidence>
<dbReference type="SUPFAM" id="SSF52266">
    <property type="entry name" value="SGNH hydrolase"/>
    <property type="match status" value="1"/>
</dbReference>
<sequence>MAEMTKPRRRSPLALMGSRPLKNSRAMVKRTEKTTGASDLVQCGEYTRWCYLDETAFTSLADAEEASFVCKLCEKVKAAVQRMESCIEELKGELKVERVKRIELQAQFGEARERGEATASLVEQMEADLRKERERRAELEERVKVLMALDSGPEQCEAKGKGIKESQAETGKKGDLGAAVAHVGIGDSRRKSYSDVARQPSGGAKQGAPAAGSLSRVGDTQTGSQQSQAGSQRLDRRRVLVVGDSNVARVKQGVLTTVKADRRVKVEAQSGKCMTDALAKAQEVVGDSMEGENLVIIHAGLNDVLKGKSQNLQRQLEDGVRKLREASEGVHVTICTIPEVWGQSGGMERRVIEANCVIRAMSRQLSYSVMEVNKDVYEPGLRPFAQDGIHYSGATGRRVGNRMGRQATAFLGGPSALRPPV</sequence>
<comment type="caution">
    <text evidence="3">The sequence shown here is derived from an EMBL/GenBank/DDBJ whole genome shotgun (WGS) entry which is preliminary data.</text>
</comment>
<evidence type="ECO:0000256" key="2">
    <source>
        <dbReference type="SAM" id="MobiDB-lite"/>
    </source>
</evidence>
<reference evidence="3" key="2">
    <citation type="submission" date="2021-09" db="EMBL/GenBank/DDBJ databases">
        <authorList>
            <person name="Jia N."/>
            <person name="Wang J."/>
            <person name="Shi W."/>
            <person name="Du L."/>
            <person name="Sun Y."/>
            <person name="Zhan W."/>
            <person name="Jiang J."/>
            <person name="Wang Q."/>
            <person name="Zhang B."/>
            <person name="Ji P."/>
            <person name="Sakyi L.B."/>
            <person name="Cui X."/>
            <person name="Yuan T."/>
            <person name="Jiang B."/>
            <person name="Yang W."/>
            <person name="Lam T.T.-Y."/>
            <person name="Chang Q."/>
            <person name="Ding S."/>
            <person name="Wang X."/>
            <person name="Zhu J."/>
            <person name="Ruan X."/>
            <person name="Zhao L."/>
            <person name="Wei J."/>
            <person name="Que T."/>
            <person name="Du C."/>
            <person name="Cheng J."/>
            <person name="Dai P."/>
            <person name="Han X."/>
            <person name="Huang E."/>
            <person name="Gao Y."/>
            <person name="Liu J."/>
            <person name="Shao H."/>
            <person name="Ye R."/>
            <person name="Li L."/>
            <person name="Wei W."/>
            <person name="Wang X."/>
            <person name="Wang C."/>
            <person name="Huo Q."/>
            <person name="Li W."/>
            <person name="Guo W."/>
            <person name="Chen H."/>
            <person name="Chen S."/>
            <person name="Zhou L."/>
            <person name="Zhou L."/>
            <person name="Ni X."/>
            <person name="Tian J."/>
            <person name="Zhou Y."/>
            <person name="Sheng Y."/>
            <person name="Liu T."/>
            <person name="Pan Y."/>
            <person name="Xia L."/>
            <person name="Li J."/>
            <person name="Zhao F."/>
            <person name="Cao W."/>
        </authorList>
    </citation>
    <scope>NUCLEOTIDE SEQUENCE</scope>
    <source>
        <strain evidence="3">Rsan-2018</strain>
        <tissue evidence="3">Larvae</tissue>
    </source>
</reference>
<keyword evidence="4" id="KW-1185">Reference proteome</keyword>
<dbReference type="Gene3D" id="3.40.50.1110">
    <property type="entry name" value="SGNH hydrolase"/>
    <property type="match status" value="1"/>
</dbReference>
<evidence type="ECO:0000313" key="4">
    <source>
        <dbReference type="Proteomes" id="UP000821837"/>
    </source>
</evidence>
<accession>A0A9D4PFU6</accession>